<feature type="domain" description="ABC transporter" evidence="5">
    <location>
        <begin position="2"/>
        <end position="231"/>
    </location>
</feature>
<dbReference type="GO" id="GO:0022857">
    <property type="term" value="F:transmembrane transporter activity"/>
    <property type="evidence" value="ECO:0007669"/>
    <property type="project" value="TreeGrafter"/>
</dbReference>
<dbReference type="FunFam" id="3.40.50.300:FF:000032">
    <property type="entry name" value="Export ABC transporter ATP-binding protein"/>
    <property type="match status" value="1"/>
</dbReference>
<sequence length="232" mass="26203">MIKANNLKKVYRVGELDLTVIDNLSISINEGEFISFIGPSGSGKSTVLNMLGCLDTPTFGDIEINSQDITKLNKTQLANFRGEHIGFIFQSFNLIPVLTVYENIEYPLIMIQNLAEEERKLRVEKLLKEVGMFEHKDKTPDKISGGQMQRVAIARALVTNPKIVFADEPTANLDSKTAHMIIELMKKIQKEHNTTFVFATHDEKIVENVDRLITLVDGNIVEDVYTKRGQHE</sequence>
<proteinExistence type="inferred from homology"/>
<organism evidence="6 7">
    <name type="scientific">Arcobacter arenosus</name>
    <dbReference type="NCBI Taxonomy" id="2576037"/>
    <lineage>
        <taxon>Bacteria</taxon>
        <taxon>Pseudomonadati</taxon>
        <taxon>Campylobacterota</taxon>
        <taxon>Epsilonproteobacteria</taxon>
        <taxon>Campylobacterales</taxon>
        <taxon>Arcobacteraceae</taxon>
        <taxon>Arcobacter</taxon>
    </lineage>
</organism>
<reference evidence="6 7" key="1">
    <citation type="submission" date="2019-05" db="EMBL/GenBank/DDBJ databases">
        <title>Arcobacter sp. nov., isolated from sea sediment.</title>
        <authorList>
            <person name="Kim W."/>
        </authorList>
    </citation>
    <scope>NUCLEOTIDE SEQUENCE [LARGE SCALE GENOMIC DNA]</scope>
    <source>
        <strain evidence="6 7">CAU 1517</strain>
    </source>
</reference>
<evidence type="ECO:0000313" key="6">
    <source>
        <dbReference type="EMBL" id="TLP39636.1"/>
    </source>
</evidence>
<keyword evidence="1" id="KW-0813">Transport</keyword>
<dbReference type="PROSITE" id="PS50893">
    <property type="entry name" value="ABC_TRANSPORTER_2"/>
    <property type="match status" value="1"/>
</dbReference>
<dbReference type="Gene3D" id="3.40.50.300">
    <property type="entry name" value="P-loop containing nucleotide triphosphate hydrolases"/>
    <property type="match status" value="1"/>
</dbReference>
<dbReference type="InterPro" id="IPR027417">
    <property type="entry name" value="P-loop_NTPase"/>
</dbReference>
<dbReference type="CDD" id="cd03255">
    <property type="entry name" value="ABC_MJ0796_LolCDE_FtsE"/>
    <property type="match status" value="1"/>
</dbReference>
<keyword evidence="7" id="KW-1185">Reference proteome</keyword>
<dbReference type="GO" id="GO:0098796">
    <property type="term" value="C:membrane protein complex"/>
    <property type="evidence" value="ECO:0007669"/>
    <property type="project" value="UniProtKB-ARBA"/>
</dbReference>
<gene>
    <name evidence="6" type="ORF">FDK22_07140</name>
</gene>
<evidence type="ECO:0000256" key="3">
    <source>
        <dbReference type="ARBA" id="ARBA00022840"/>
    </source>
</evidence>
<dbReference type="EMBL" id="VANU01000002">
    <property type="protein sequence ID" value="TLP39636.1"/>
    <property type="molecule type" value="Genomic_DNA"/>
</dbReference>
<dbReference type="InterPro" id="IPR003439">
    <property type="entry name" value="ABC_transporter-like_ATP-bd"/>
</dbReference>
<evidence type="ECO:0000313" key="7">
    <source>
        <dbReference type="Proteomes" id="UP000308901"/>
    </source>
</evidence>
<dbReference type="GO" id="GO:0016887">
    <property type="term" value="F:ATP hydrolysis activity"/>
    <property type="evidence" value="ECO:0007669"/>
    <property type="project" value="InterPro"/>
</dbReference>
<evidence type="ECO:0000256" key="2">
    <source>
        <dbReference type="ARBA" id="ARBA00022741"/>
    </source>
</evidence>
<evidence type="ECO:0000259" key="5">
    <source>
        <dbReference type="PROSITE" id="PS50893"/>
    </source>
</evidence>
<dbReference type="InterPro" id="IPR015854">
    <property type="entry name" value="ABC_transpr_LolD-like"/>
</dbReference>
<comment type="similarity">
    <text evidence="4">Belongs to the ABC transporter superfamily. Macrolide exporter (TC 3.A.1.122) family.</text>
</comment>
<accession>A0A5R8Y390</accession>
<name>A0A5R8Y390_9BACT</name>
<protein>
    <submittedName>
        <fullName evidence="6">ABC transporter ATP-binding protein</fullName>
    </submittedName>
</protein>
<dbReference type="PANTHER" id="PTHR24220:SF86">
    <property type="entry name" value="ABC TRANSPORTER ABCH.1"/>
    <property type="match status" value="1"/>
</dbReference>
<dbReference type="SMART" id="SM00382">
    <property type="entry name" value="AAA"/>
    <property type="match status" value="1"/>
</dbReference>
<dbReference type="Pfam" id="PF00005">
    <property type="entry name" value="ABC_tran"/>
    <property type="match status" value="1"/>
</dbReference>
<dbReference type="GO" id="GO:0005886">
    <property type="term" value="C:plasma membrane"/>
    <property type="evidence" value="ECO:0007669"/>
    <property type="project" value="TreeGrafter"/>
</dbReference>
<dbReference type="SUPFAM" id="SSF52540">
    <property type="entry name" value="P-loop containing nucleoside triphosphate hydrolases"/>
    <property type="match status" value="1"/>
</dbReference>
<evidence type="ECO:0000256" key="1">
    <source>
        <dbReference type="ARBA" id="ARBA00022448"/>
    </source>
</evidence>
<dbReference type="InterPro" id="IPR017911">
    <property type="entry name" value="MacB-like_ATP-bd"/>
</dbReference>
<dbReference type="InterPro" id="IPR017871">
    <property type="entry name" value="ABC_transporter-like_CS"/>
</dbReference>
<dbReference type="PROSITE" id="PS00211">
    <property type="entry name" value="ABC_TRANSPORTER_1"/>
    <property type="match status" value="1"/>
</dbReference>
<dbReference type="Proteomes" id="UP000308901">
    <property type="component" value="Unassembled WGS sequence"/>
</dbReference>
<dbReference type="PANTHER" id="PTHR24220">
    <property type="entry name" value="IMPORT ATP-BINDING PROTEIN"/>
    <property type="match status" value="1"/>
</dbReference>
<keyword evidence="2" id="KW-0547">Nucleotide-binding</keyword>
<dbReference type="GO" id="GO:0005524">
    <property type="term" value="F:ATP binding"/>
    <property type="evidence" value="ECO:0007669"/>
    <property type="project" value="UniProtKB-KW"/>
</dbReference>
<dbReference type="OrthoDB" id="9809450at2"/>
<dbReference type="InterPro" id="IPR003593">
    <property type="entry name" value="AAA+_ATPase"/>
</dbReference>
<keyword evidence="3 6" id="KW-0067">ATP-binding</keyword>
<dbReference type="RefSeq" id="WP_138152218.1">
    <property type="nucleotide sequence ID" value="NZ_VANU01000002.1"/>
</dbReference>
<evidence type="ECO:0000256" key="4">
    <source>
        <dbReference type="ARBA" id="ARBA00038388"/>
    </source>
</evidence>
<dbReference type="AlphaFoldDB" id="A0A5R8Y390"/>
<comment type="caution">
    <text evidence="6">The sequence shown here is derived from an EMBL/GenBank/DDBJ whole genome shotgun (WGS) entry which is preliminary data.</text>
</comment>